<keyword evidence="3" id="KW-1185">Reference proteome</keyword>
<evidence type="ECO:0000313" key="2">
    <source>
        <dbReference type="EMBL" id="VDC20203.1"/>
    </source>
</evidence>
<dbReference type="SUPFAM" id="SSF46785">
    <property type="entry name" value="Winged helix' DNA-binding domain"/>
    <property type="match status" value="1"/>
</dbReference>
<dbReference type="InterPro" id="IPR015797">
    <property type="entry name" value="NUDIX_hydrolase-like_dom_sf"/>
</dbReference>
<dbReference type="Proteomes" id="UP000277498">
    <property type="component" value="Unassembled WGS sequence"/>
</dbReference>
<protein>
    <recommendedName>
        <fullName evidence="1">NrtR DNA-binding winged helix domain-containing protein</fullName>
    </recommendedName>
</protein>
<evidence type="ECO:0000259" key="1">
    <source>
        <dbReference type="Pfam" id="PF21906"/>
    </source>
</evidence>
<evidence type="ECO:0000313" key="3">
    <source>
        <dbReference type="Proteomes" id="UP000277498"/>
    </source>
</evidence>
<dbReference type="PIRSF" id="PIRSF019423">
    <property type="entry name" value="NMN_biosyn"/>
    <property type="match status" value="1"/>
</dbReference>
<organism evidence="2 3">
    <name type="scientific">Pseudogemmobacter humi</name>
    <dbReference type="NCBI Taxonomy" id="2483812"/>
    <lineage>
        <taxon>Bacteria</taxon>
        <taxon>Pseudomonadati</taxon>
        <taxon>Pseudomonadota</taxon>
        <taxon>Alphaproteobacteria</taxon>
        <taxon>Rhodobacterales</taxon>
        <taxon>Paracoccaceae</taxon>
        <taxon>Pseudogemmobacter</taxon>
    </lineage>
</organism>
<dbReference type="SUPFAM" id="SSF55811">
    <property type="entry name" value="Nudix"/>
    <property type="match status" value="1"/>
</dbReference>
<proteinExistence type="predicted"/>
<dbReference type="InterPro" id="IPR011213">
    <property type="entry name" value="NMN_biosyn"/>
</dbReference>
<dbReference type="InterPro" id="IPR036390">
    <property type="entry name" value="WH_DNA-bd_sf"/>
</dbReference>
<dbReference type="Pfam" id="PF21906">
    <property type="entry name" value="WHD_NrtR"/>
    <property type="match status" value="1"/>
</dbReference>
<dbReference type="AlphaFoldDB" id="A0A3P5W9T5"/>
<dbReference type="InterPro" id="IPR036388">
    <property type="entry name" value="WH-like_DNA-bd_sf"/>
</dbReference>
<accession>A0A3P5W9T5</accession>
<name>A0A3P5W9T5_9RHOB</name>
<dbReference type="InterPro" id="IPR054105">
    <property type="entry name" value="WHD_NrtR"/>
</dbReference>
<feature type="domain" description="NrtR DNA-binding winged helix" evidence="1">
    <location>
        <begin position="229"/>
        <end position="288"/>
    </location>
</feature>
<dbReference type="EMBL" id="UXAW01000033">
    <property type="protein sequence ID" value="VDC20203.1"/>
    <property type="molecule type" value="Genomic_DNA"/>
</dbReference>
<sequence>MMPPGTWQRADIRLATGIAQAELIAVLAAVTDEEPRVMTVAAGQALPSGPFVSSHRSLQAGLRDWIEQQTGHPVGFLEQLYTFADRDRDPELAEARRISISYLGLVREQPAPGADRPEWHGWYEYFPWEDRRAGVPPVVERIVAELAAWAGSKSGRRQRIDYAFGLNGQGWNEDLALQRYELLYEAGLVPEAGRRDLPGLGLPMRGDHRRILATGIARLRAKIKYRPVAFELMPESFTLLRLQRTVEALAGLRLHKSNFRRQIDQQELIEETGEMAAETRGRPAMLYRYRATVLEARALAGTRLPISRN</sequence>
<dbReference type="Gene3D" id="3.90.79.10">
    <property type="entry name" value="Nucleoside Triphosphate Pyrophosphohydrolase"/>
    <property type="match status" value="1"/>
</dbReference>
<gene>
    <name evidence="2" type="ORF">XINFAN_00371</name>
</gene>
<dbReference type="Gene3D" id="1.10.10.10">
    <property type="entry name" value="Winged helix-like DNA-binding domain superfamily/Winged helix DNA-binding domain"/>
    <property type="match status" value="1"/>
</dbReference>
<reference evidence="2 3" key="1">
    <citation type="submission" date="2018-11" db="EMBL/GenBank/DDBJ databases">
        <authorList>
            <person name="Criscuolo A."/>
        </authorList>
    </citation>
    <scope>NUCLEOTIDE SEQUENCE [LARGE SCALE GENOMIC DNA]</scope>
    <source>
        <strain evidence="2">ACIP111625</strain>
    </source>
</reference>